<dbReference type="SUPFAM" id="SSF54928">
    <property type="entry name" value="RNA-binding domain, RBD"/>
    <property type="match status" value="2"/>
</dbReference>
<dbReference type="PANTHER" id="PTHR48032">
    <property type="entry name" value="RNA-BINDING PROTEIN MUSASHI HOMOLOG RBP6"/>
    <property type="match status" value="1"/>
</dbReference>
<dbReference type="GO" id="GO:0005737">
    <property type="term" value="C:cytoplasm"/>
    <property type="evidence" value="ECO:0007669"/>
    <property type="project" value="UniProtKB-SubCell"/>
</dbReference>
<name>V3ZWJ3_LOTGI</name>
<evidence type="ECO:0000256" key="3">
    <source>
        <dbReference type="ARBA" id="ARBA00022737"/>
    </source>
</evidence>
<evidence type="ECO:0000256" key="5">
    <source>
        <dbReference type="PROSITE-ProRule" id="PRU00176"/>
    </source>
</evidence>
<reference evidence="7 8" key="1">
    <citation type="journal article" date="2013" name="Nature">
        <title>Insights into bilaterian evolution from three spiralian genomes.</title>
        <authorList>
            <person name="Simakov O."/>
            <person name="Marletaz F."/>
            <person name="Cho S.J."/>
            <person name="Edsinger-Gonzales E."/>
            <person name="Havlak P."/>
            <person name="Hellsten U."/>
            <person name="Kuo D.H."/>
            <person name="Larsson T."/>
            <person name="Lv J."/>
            <person name="Arendt D."/>
            <person name="Savage R."/>
            <person name="Osoegawa K."/>
            <person name="de Jong P."/>
            <person name="Grimwood J."/>
            <person name="Chapman J.A."/>
            <person name="Shapiro H."/>
            <person name="Aerts A."/>
            <person name="Otillar R.P."/>
            <person name="Terry A.Y."/>
            <person name="Boore J.L."/>
            <person name="Grigoriev I.V."/>
            <person name="Lindberg D.R."/>
            <person name="Seaver E.C."/>
            <person name="Weisblat D.A."/>
            <person name="Putnam N.H."/>
            <person name="Rokhsar D.S."/>
        </authorList>
    </citation>
    <scope>NUCLEOTIDE SEQUENCE [LARGE SCALE GENOMIC DNA]</scope>
</reference>
<dbReference type="HOGENOM" id="CLU_012062_1_4_1"/>
<dbReference type="InterPro" id="IPR035979">
    <property type="entry name" value="RBD_domain_sf"/>
</dbReference>
<feature type="non-terminal residue" evidence="7">
    <location>
        <position position="1"/>
    </location>
</feature>
<dbReference type="RefSeq" id="XP_009062366.1">
    <property type="nucleotide sequence ID" value="XM_009064118.1"/>
</dbReference>
<dbReference type="PROSITE" id="PS50102">
    <property type="entry name" value="RRM"/>
    <property type="match status" value="2"/>
</dbReference>
<evidence type="ECO:0000313" key="7">
    <source>
        <dbReference type="EMBL" id="ESO86970.1"/>
    </source>
</evidence>
<organism evidence="7 8">
    <name type="scientific">Lottia gigantea</name>
    <name type="common">Giant owl limpet</name>
    <dbReference type="NCBI Taxonomy" id="225164"/>
    <lineage>
        <taxon>Eukaryota</taxon>
        <taxon>Metazoa</taxon>
        <taxon>Spiralia</taxon>
        <taxon>Lophotrochozoa</taxon>
        <taxon>Mollusca</taxon>
        <taxon>Gastropoda</taxon>
        <taxon>Patellogastropoda</taxon>
        <taxon>Lottioidea</taxon>
        <taxon>Lottiidae</taxon>
        <taxon>Lottia</taxon>
    </lineage>
</organism>
<dbReference type="PANTHER" id="PTHR48032:SF18">
    <property type="entry name" value="RRM DOMAIN-CONTAINING PROTEIN"/>
    <property type="match status" value="1"/>
</dbReference>
<dbReference type="GeneID" id="20232784"/>
<dbReference type="GO" id="GO:0003729">
    <property type="term" value="F:mRNA binding"/>
    <property type="evidence" value="ECO:0007669"/>
    <property type="project" value="TreeGrafter"/>
</dbReference>
<dbReference type="OMA" id="DPACVEM"/>
<dbReference type="OrthoDB" id="1875751at2759"/>
<evidence type="ECO:0000256" key="1">
    <source>
        <dbReference type="ARBA" id="ARBA00004496"/>
    </source>
</evidence>
<comment type="subcellular location">
    <subcellularLocation>
        <location evidence="1">Cytoplasm</location>
    </subcellularLocation>
</comment>
<dbReference type="Proteomes" id="UP000030746">
    <property type="component" value="Unassembled WGS sequence"/>
</dbReference>
<proteinExistence type="predicted"/>
<dbReference type="InterPro" id="IPR012677">
    <property type="entry name" value="Nucleotide-bd_a/b_plait_sf"/>
</dbReference>
<feature type="domain" description="RRM" evidence="6">
    <location>
        <begin position="91"/>
        <end position="172"/>
    </location>
</feature>
<evidence type="ECO:0000256" key="4">
    <source>
        <dbReference type="ARBA" id="ARBA00022884"/>
    </source>
</evidence>
<evidence type="ECO:0000256" key="2">
    <source>
        <dbReference type="ARBA" id="ARBA00022490"/>
    </source>
</evidence>
<keyword evidence="8" id="KW-1185">Reference proteome</keyword>
<dbReference type="KEGG" id="lgi:LOTGIDRAFT_128010"/>
<accession>V3ZWJ3</accession>
<dbReference type="SMART" id="SM00360">
    <property type="entry name" value="RRM"/>
    <property type="match status" value="2"/>
</dbReference>
<dbReference type="EMBL" id="KB202954">
    <property type="protein sequence ID" value="ESO86970.1"/>
    <property type="molecule type" value="Genomic_DNA"/>
</dbReference>
<keyword evidence="3" id="KW-0677">Repeat</keyword>
<evidence type="ECO:0000313" key="8">
    <source>
        <dbReference type="Proteomes" id="UP000030746"/>
    </source>
</evidence>
<dbReference type="Pfam" id="PF00076">
    <property type="entry name" value="RRM_1"/>
    <property type="match status" value="2"/>
</dbReference>
<dbReference type="GO" id="GO:0006417">
    <property type="term" value="P:regulation of translation"/>
    <property type="evidence" value="ECO:0007669"/>
    <property type="project" value="TreeGrafter"/>
</dbReference>
<dbReference type="STRING" id="225164.V3ZWJ3"/>
<dbReference type="InterPro" id="IPR000504">
    <property type="entry name" value="RRM_dom"/>
</dbReference>
<sequence length="176" mass="19724">KVFVGGLSWNTNQEMIHNYFSTFGEVIDSVVMKNPQTGKSRGFGFVTFDNPAVSEIVLNDPGHMIDGRKVDCKACNARTAVNRGQRGAGVSKIFMGGIPGDANEDTLRDIFLRYGPIAEIHIMYDQDKKRSRGFGFLTFESEDSVDKVCAEHYIEIQGKKVKKHLSFSISLFFLQF</sequence>
<dbReference type="AlphaFoldDB" id="V3ZWJ3"/>
<feature type="domain" description="RRM" evidence="6">
    <location>
        <begin position="1"/>
        <end position="86"/>
    </location>
</feature>
<keyword evidence="2" id="KW-0963">Cytoplasm</keyword>
<evidence type="ECO:0000259" key="6">
    <source>
        <dbReference type="PROSITE" id="PS50102"/>
    </source>
</evidence>
<dbReference type="Gene3D" id="3.30.70.330">
    <property type="match status" value="2"/>
</dbReference>
<dbReference type="CTD" id="20232784"/>
<keyword evidence="4 5" id="KW-0694">RNA-binding</keyword>
<protein>
    <recommendedName>
        <fullName evidence="6">RRM domain-containing protein</fullName>
    </recommendedName>
</protein>
<gene>
    <name evidence="7" type="ORF">LOTGIDRAFT_128010</name>
</gene>